<reference evidence="2" key="1">
    <citation type="submission" date="2020-05" db="EMBL/GenBank/DDBJ databases">
        <title>Phylogenomic resolution of chytrid fungi.</title>
        <authorList>
            <person name="Stajich J.E."/>
            <person name="Amses K."/>
            <person name="Simmons R."/>
            <person name="Seto K."/>
            <person name="Myers J."/>
            <person name="Bonds A."/>
            <person name="Quandt C.A."/>
            <person name="Barry K."/>
            <person name="Liu P."/>
            <person name="Grigoriev I."/>
            <person name="Longcore J.E."/>
            <person name="James T.Y."/>
        </authorList>
    </citation>
    <scope>NUCLEOTIDE SEQUENCE</scope>
    <source>
        <strain evidence="2">JEL0379</strain>
    </source>
</reference>
<accession>A0AAD5XQ07</accession>
<dbReference type="InterPro" id="IPR011009">
    <property type="entry name" value="Kinase-like_dom_sf"/>
</dbReference>
<comment type="caution">
    <text evidence="2">The sequence shown here is derived from an EMBL/GenBank/DDBJ whole genome shotgun (WGS) entry which is preliminary data.</text>
</comment>
<sequence>MKVSSGFTKALDSQKASDDAASCGRGHPAINLGRYSKPVAIKALAYDEDSESHDPRKEVGMLAKFKHRNVVRMFDWFYGEMKTGSQICDGLTNVHGQHVVHHRDLKPASADSVVKGVHLAVTRPQAADDHGNSAHARAGCPPSFRREFIDNMPRYTAKKNKTASRDQDFYYDVAVSSRNHNPFPRIAPIITKI</sequence>
<dbReference type="SUPFAM" id="SSF56112">
    <property type="entry name" value="Protein kinase-like (PK-like)"/>
    <property type="match status" value="1"/>
</dbReference>
<gene>
    <name evidence="2" type="ORF">HDU87_007142</name>
</gene>
<evidence type="ECO:0000256" key="1">
    <source>
        <dbReference type="SAM" id="MobiDB-lite"/>
    </source>
</evidence>
<dbReference type="Proteomes" id="UP001212152">
    <property type="component" value="Unassembled WGS sequence"/>
</dbReference>
<dbReference type="Gene3D" id="3.30.200.20">
    <property type="entry name" value="Phosphorylase Kinase, domain 1"/>
    <property type="match status" value="1"/>
</dbReference>
<dbReference type="EMBL" id="JADGJQ010000065">
    <property type="protein sequence ID" value="KAJ3174450.1"/>
    <property type="molecule type" value="Genomic_DNA"/>
</dbReference>
<keyword evidence="3" id="KW-1185">Reference proteome</keyword>
<organism evidence="2 3">
    <name type="scientific">Geranomyces variabilis</name>
    <dbReference type="NCBI Taxonomy" id="109894"/>
    <lineage>
        <taxon>Eukaryota</taxon>
        <taxon>Fungi</taxon>
        <taxon>Fungi incertae sedis</taxon>
        <taxon>Chytridiomycota</taxon>
        <taxon>Chytridiomycota incertae sedis</taxon>
        <taxon>Chytridiomycetes</taxon>
        <taxon>Spizellomycetales</taxon>
        <taxon>Powellomycetaceae</taxon>
        <taxon>Geranomyces</taxon>
    </lineage>
</organism>
<evidence type="ECO:0000313" key="3">
    <source>
        <dbReference type="Proteomes" id="UP001212152"/>
    </source>
</evidence>
<dbReference type="AlphaFoldDB" id="A0AAD5XQ07"/>
<proteinExistence type="predicted"/>
<protein>
    <recommendedName>
        <fullName evidence="4">Protein kinase domain-containing protein</fullName>
    </recommendedName>
</protein>
<evidence type="ECO:0000313" key="2">
    <source>
        <dbReference type="EMBL" id="KAJ3174450.1"/>
    </source>
</evidence>
<evidence type="ECO:0008006" key="4">
    <source>
        <dbReference type="Google" id="ProtNLM"/>
    </source>
</evidence>
<feature type="region of interest" description="Disordered" evidence="1">
    <location>
        <begin position="1"/>
        <end position="23"/>
    </location>
</feature>
<name>A0AAD5XQ07_9FUNG</name>